<keyword evidence="5" id="KW-1185">Reference proteome</keyword>
<feature type="domain" description="Spore germination GerD central core" evidence="3">
    <location>
        <begin position="66"/>
        <end position="177"/>
    </location>
</feature>
<evidence type="ECO:0000256" key="2">
    <source>
        <dbReference type="SAM" id="SignalP"/>
    </source>
</evidence>
<evidence type="ECO:0000313" key="5">
    <source>
        <dbReference type="Proteomes" id="UP000253314"/>
    </source>
</evidence>
<dbReference type="Proteomes" id="UP000253314">
    <property type="component" value="Unassembled WGS sequence"/>
</dbReference>
<accession>A0A366XUI5</accession>
<dbReference type="Pfam" id="PF17898">
    <property type="entry name" value="GerD"/>
    <property type="match status" value="1"/>
</dbReference>
<evidence type="ECO:0000259" key="3">
    <source>
        <dbReference type="Pfam" id="PF17898"/>
    </source>
</evidence>
<evidence type="ECO:0000313" key="4">
    <source>
        <dbReference type="EMBL" id="RBW67794.1"/>
    </source>
</evidence>
<dbReference type="InterPro" id="IPR041262">
    <property type="entry name" value="GerD_central"/>
</dbReference>
<reference evidence="4 5" key="1">
    <citation type="submission" date="2018-07" db="EMBL/GenBank/DDBJ databases">
        <title>Lottiidibacillus patelloidae gen. nov., sp. nov., isolated from the intestinal tract of a marine limpet and the reclassification of B. taeanensis BH030017T, B. algicola KMM 3737T and B. hwajinpoensis SW-72T as genus Lottiidibacillus.</title>
        <authorList>
            <person name="Liu R."/>
            <person name="Huang Z."/>
        </authorList>
    </citation>
    <scope>NUCLEOTIDE SEQUENCE [LARGE SCALE GENOMIC DNA]</scope>
    <source>
        <strain evidence="4 5">BH030017</strain>
    </source>
</reference>
<dbReference type="OrthoDB" id="2375836at2"/>
<dbReference type="AlphaFoldDB" id="A0A366XUI5"/>
<sequence>MNYWKKLLIFCSLFIFLIGCAANENQGSQPNYEETKKMIVDILKTDDGKKAIQEILTDEKIKQEILMEQDFVKETIQTTLTSEEGKKFWEEQMKDPKFVESLAKSMQKENEKVLKGLMNDPEYQKKMKEILKDPEMEKQFLDLMKSTQYREQTQEMMTEALQNPLFKAEIAGLLEKLAEEQQKAAESSKKEEGGEEEKSQEEGSEEEGGGEAGGE</sequence>
<gene>
    <name evidence="4" type="ORF">DS031_20565</name>
</gene>
<dbReference type="EMBL" id="QOCW01000030">
    <property type="protein sequence ID" value="RBW67794.1"/>
    <property type="molecule type" value="Genomic_DNA"/>
</dbReference>
<name>A0A366XUI5_9BACI</name>
<feature type="signal peptide" evidence="2">
    <location>
        <begin position="1"/>
        <end position="21"/>
    </location>
</feature>
<proteinExistence type="predicted"/>
<keyword evidence="2" id="KW-0732">Signal</keyword>
<feature type="compositionally biased region" description="Basic and acidic residues" evidence="1">
    <location>
        <begin position="177"/>
        <end position="201"/>
    </location>
</feature>
<feature type="region of interest" description="Disordered" evidence="1">
    <location>
        <begin position="177"/>
        <end position="215"/>
    </location>
</feature>
<evidence type="ECO:0000256" key="1">
    <source>
        <dbReference type="SAM" id="MobiDB-lite"/>
    </source>
</evidence>
<dbReference type="PROSITE" id="PS51257">
    <property type="entry name" value="PROKAR_LIPOPROTEIN"/>
    <property type="match status" value="1"/>
</dbReference>
<dbReference type="NCBIfam" id="NF040801">
    <property type="entry name" value="spore_GerD"/>
    <property type="match status" value="1"/>
</dbReference>
<protein>
    <submittedName>
        <fullName evidence="4">Spore gernimation protein GerD</fullName>
    </submittedName>
</protein>
<dbReference type="RefSeq" id="WP_113808073.1">
    <property type="nucleotide sequence ID" value="NZ_QOCW01000030.1"/>
</dbReference>
<feature type="chain" id="PRO_5039626115" evidence="2">
    <location>
        <begin position="22"/>
        <end position="215"/>
    </location>
</feature>
<organism evidence="4 5">
    <name type="scientific">Bacillus taeanensis</name>
    <dbReference type="NCBI Taxonomy" id="273032"/>
    <lineage>
        <taxon>Bacteria</taxon>
        <taxon>Bacillati</taxon>
        <taxon>Bacillota</taxon>
        <taxon>Bacilli</taxon>
        <taxon>Bacillales</taxon>
        <taxon>Bacillaceae</taxon>
        <taxon>Bacillus</taxon>
    </lineage>
</organism>
<feature type="compositionally biased region" description="Acidic residues" evidence="1">
    <location>
        <begin position="202"/>
        <end position="215"/>
    </location>
</feature>
<comment type="caution">
    <text evidence="4">The sequence shown here is derived from an EMBL/GenBank/DDBJ whole genome shotgun (WGS) entry which is preliminary data.</text>
</comment>